<evidence type="ECO:0000313" key="2">
    <source>
        <dbReference type="EMBL" id="KAF7374136.1"/>
    </source>
</evidence>
<dbReference type="OrthoDB" id="2951054at2759"/>
<reference evidence="2" key="1">
    <citation type="submission" date="2020-05" db="EMBL/GenBank/DDBJ databases">
        <title>Mycena genomes resolve the evolution of fungal bioluminescence.</title>
        <authorList>
            <person name="Tsai I.J."/>
        </authorList>
    </citation>
    <scope>NUCLEOTIDE SEQUENCE</scope>
    <source>
        <strain evidence="2">160909Yilan</strain>
    </source>
</reference>
<evidence type="ECO:0008006" key="4">
    <source>
        <dbReference type="Google" id="ProtNLM"/>
    </source>
</evidence>
<keyword evidence="3" id="KW-1185">Reference proteome</keyword>
<evidence type="ECO:0000313" key="3">
    <source>
        <dbReference type="Proteomes" id="UP000623467"/>
    </source>
</evidence>
<gene>
    <name evidence="2" type="ORF">MSAN_00295000</name>
</gene>
<proteinExistence type="predicted"/>
<comment type="caution">
    <text evidence="2">The sequence shown here is derived from an EMBL/GenBank/DDBJ whole genome shotgun (WGS) entry which is preliminary data.</text>
</comment>
<dbReference type="EMBL" id="JACAZH010000002">
    <property type="protein sequence ID" value="KAF7374136.1"/>
    <property type="molecule type" value="Genomic_DNA"/>
</dbReference>
<dbReference type="Proteomes" id="UP000623467">
    <property type="component" value="Unassembled WGS sequence"/>
</dbReference>
<dbReference type="AlphaFoldDB" id="A0A8H6ZD83"/>
<feature type="region of interest" description="Disordered" evidence="1">
    <location>
        <begin position="498"/>
        <end position="547"/>
    </location>
</feature>
<organism evidence="2 3">
    <name type="scientific">Mycena sanguinolenta</name>
    <dbReference type="NCBI Taxonomy" id="230812"/>
    <lineage>
        <taxon>Eukaryota</taxon>
        <taxon>Fungi</taxon>
        <taxon>Dikarya</taxon>
        <taxon>Basidiomycota</taxon>
        <taxon>Agaricomycotina</taxon>
        <taxon>Agaricomycetes</taxon>
        <taxon>Agaricomycetidae</taxon>
        <taxon>Agaricales</taxon>
        <taxon>Marasmiineae</taxon>
        <taxon>Mycenaceae</taxon>
        <taxon>Mycena</taxon>
    </lineage>
</organism>
<accession>A0A8H6ZD83</accession>
<sequence>MVSHEGLRSASSKGNTISASYGGAIFSGAHQFTVAGGNFTTITKSYSTAPTMPLDFPKIPMGNIDLRREIWLNDESGVVGSRRLHSARIEHGRSSVWRTVAVYQGNDAEREWRRDIAKYVAVRHPNIIQLYGTASAGNTYAAVFHDDLIPFLQILDFYRHSHFSTAYIYAYIGLEFRAADRYFQTIFKDLLHDLDCTFFIRRSTGRFCVDLVPGGVMLHPYPTSDKMSTQRGLKFLAGKNRDTVIIDSLTLGAYHQICSREFSLPRVISISTSVAVNLGSVVNCPPQNSRDGVVEIAHLQPLNPQRSSYDWSIPGKIMENGWKRVDSVDVMNTAVSVGFWSLDKNFWLAQANHIFTKLQLSTNFRDYVVLTDIYFIITTSVTKTAYTPTGFLFLCPSKHFQTGKSSFKWPECPAYWSLDPSGAEPLTTREVTSLGFPSLRFTTEVEGYSWDTDVYAGLRQFHQAKGFDPNSQDVARHLCHDLYQLSIQRHMRCAHIDDKDSENTSDGDDISQDQTSGSEKLENAFESTPTDPTDNDDTSGYPTEAEYADVPESTLDTFLVSASPDVAEIPASRTFKLVMNVQLTLILLLAVVWIL</sequence>
<protein>
    <recommendedName>
        <fullName evidence="4">Protein kinase domain-containing protein</fullName>
    </recommendedName>
</protein>
<evidence type="ECO:0000256" key="1">
    <source>
        <dbReference type="SAM" id="MobiDB-lite"/>
    </source>
</evidence>
<name>A0A8H6ZD83_9AGAR</name>